<feature type="compositionally biased region" description="Polar residues" evidence="1">
    <location>
        <begin position="955"/>
        <end position="966"/>
    </location>
</feature>
<feature type="region of interest" description="Disordered" evidence="1">
    <location>
        <begin position="902"/>
        <end position="924"/>
    </location>
</feature>
<keyword evidence="3" id="KW-1185">Reference proteome</keyword>
<feature type="compositionally biased region" description="Basic and acidic residues" evidence="1">
    <location>
        <begin position="990"/>
        <end position="1005"/>
    </location>
</feature>
<accession>A0ABY6LPM8</accession>
<feature type="compositionally biased region" description="Basic and acidic residues" evidence="1">
    <location>
        <begin position="1105"/>
        <end position="1128"/>
    </location>
</feature>
<evidence type="ECO:0000313" key="3">
    <source>
        <dbReference type="Proteomes" id="UP001235939"/>
    </source>
</evidence>
<evidence type="ECO:0000256" key="1">
    <source>
        <dbReference type="SAM" id="MobiDB-lite"/>
    </source>
</evidence>
<feature type="compositionally biased region" description="Basic and acidic residues" evidence="1">
    <location>
        <begin position="433"/>
        <end position="445"/>
    </location>
</feature>
<dbReference type="Proteomes" id="UP001235939">
    <property type="component" value="Chromosome 23"/>
</dbReference>
<feature type="region of interest" description="Disordered" evidence="1">
    <location>
        <begin position="608"/>
        <end position="814"/>
    </location>
</feature>
<gene>
    <name evidence="2" type="ORF">LAZ67_23000053</name>
</gene>
<feature type="compositionally biased region" description="Polar residues" evidence="1">
    <location>
        <begin position="1149"/>
        <end position="1160"/>
    </location>
</feature>
<feature type="compositionally biased region" description="Basic and acidic residues" evidence="1">
    <location>
        <begin position="651"/>
        <end position="660"/>
    </location>
</feature>
<feature type="compositionally biased region" description="Basic and acidic residues" evidence="1">
    <location>
        <begin position="526"/>
        <end position="535"/>
    </location>
</feature>
<feature type="compositionally biased region" description="Low complexity" evidence="1">
    <location>
        <begin position="515"/>
        <end position="525"/>
    </location>
</feature>
<sequence length="1604" mass="175688">MPLLPLVVVSSTNPISTNLLEEQAKLPASQQEEDQIFPLPLSSSHCPRPHGFSDATFPQPGFFDPLEKISSTIEPSDTVAEITLEGGMTEYDEAIYESFSPDKDGYTPKQSPDVDQISAKVQQHLKSQILSEELDLSIEEALPEVKILTEERTDISCSASSRESKVIQQIKTEIFSQEFEEDISCSSPEVKGFPSTPGVLTETVGIEPSSLFGAQEKMEQVMWEASIQQDPSIQEVVREIPPHVQTLVEHDEELFKEASKETKIEDKTTQQVITVKDFVSEPTGEETKISQIITSKTTKTMIKHGSSEISDEDLIEKGETSPQEFEDKQSLSLLMEPSSSVAISKSSSSEETSDRTKTVMELAEDSNIVPSRSFPDYQAIATKSRPMKGQSFDETKKWESKDFKKDTSSSTLSTGDESKPKKSDSDQSNGSRPKKEDKLTVREVESWSSSGETESNFYSFEGSDSGRTPRGTPAASRPTSSEFDVNIFPGSSEYDTCVTSQEASFVTATTSQEGSYSTACSSLSRSSRESAHSVDSESSGNLASLEVSSEASETLVPSAQEMELDLGPEFEEPIPEEEGTPTHAHVKEPYDFEIPESVIRSGIEIPFMKPWDKDPTQEWGWQDSQKKDAGKPTHPKVDAMQVLAQQLAALSREDVSHDELSMSESSATQSEQTWIASGQSCVPPESPAATQAAITPPPPVSSELSLTGDSSPPLYAQLNGPVEVDYVPEYDTTTTPGPDSESVLSAGGDWLGPQPLDEGEESQSTDAKRQGEEGSESIASDQDVWDSQQGPEYTEPEAPESSQDNKEGEASCKTEFSYQIHQSYKYDMGFEREADIQEETLDVTEDILLENQELFPAPGFTTSMQYEHEREFDVGVNYSDLYTHQEVDEECLLDDVDKDTDKRLSPSVASLDDAHSTPSYDTLPHRRFFAKNGEHDDMSVSSLQEFERLEAELASSGSKLSQGSADSSDRLGMPTKSGEHDDVSVNSLNEFEKLEKECLDTDSATKEPAPQLSEIEEGHESQDSEASQCTVKGDEGEDSDNSDDYEKRMTEIDEIIRQAQTNVELFHEDSPQPKDPSQVHFIKKALSSSDSTDSSILDKTPPAKKVQEKRKLPEESESLKDDLKESSPSKRHVIASRSGHSFESIESLPRSSTSTVTQFDVESLKEREAELEDYETFLQESKHLVNGSHDKDIVPADHSDNLLQSSLSQMDTSKSSESEDLLTVKALDIDNSKAGSDCHDSSSSGKEAYKGECMLSSSDSMDPSNSTATHATYQFETDSVMSSSINSTQASGEEGTMVSSTDTLEPEPKISYSHDTMASEETCLAMADERLKNLLSQLPPEEFVEGESISEERSVDESGTVTIKRIVTHKISSEPQVHCKSFSGPDAEEKSKAFVESFSKEPVEAGDTFTEVDSEGNLITVTRTVLVQPTVHTVATVKELTKSSASKEPSPSDPTSEPILASSSSPQPPCGFASSSGASQLTSGSRPLIALCFWKPRAKANSTNVFSCFLSQPWQWRLWVHKPAGAPHALHEPPCADGFSWKHGDDPATDDGFSGTRVVTTTTTVSSDGQEHVVSNVTHLDGSSLKKSMEEVLGQFMADDKQEQ</sequence>
<reference evidence="2 3" key="1">
    <citation type="submission" date="2022-03" db="EMBL/GenBank/DDBJ databases">
        <title>A chromosomal length assembly of Cordylochernes scorpioides.</title>
        <authorList>
            <person name="Zeh D."/>
            <person name="Zeh J."/>
        </authorList>
    </citation>
    <scope>NUCLEOTIDE SEQUENCE [LARGE SCALE GENOMIC DNA]</scope>
    <source>
        <strain evidence="2">IN4F17</strain>
        <tissue evidence="2">Whole Body</tissue>
    </source>
</reference>
<feature type="compositionally biased region" description="Basic and acidic residues" evidence="1">
    <location>
        <begin position="391"/>
        <end position="407"/>
    </location>
</feature>
<feature type="compositionally biased region" description="Polar residues" evidence="1">
    <location>
        <begin position="662"/>
        <end position="680"/>
    </location>
</feature>
<feature type="region of interest" description="Disordered" evidence="1">
    <location>
        <begin position="1280"/>
        <end position="1310"/>
    </location>
</feature>
<feature type="compositionally biased region" description="Basic and acidic residues" evidence="1">
    <location>
        <begin position="624"/>
        <end position="637"/>
    </location>
</feature>
<feature type="compositionally biased region" description="Low complexity" evidence="1">
    <location>
        <begin position="336"/>
        <end position="350"/>
    </location>
</feature>
<feature type="compositionally biased region" description="Basic and acidic residues" evidence="1">
    <location>
        <begin position="315"/>
        <end position="329"/>
    </location>
</feature>
<feature type="compositionally biased region" description="Polar residues" evidence="1">
    <location>
        <begin position="777"/>
        <end position="791"/>
    </location>
</feature>
<feature type="compositionally biased region" description="Polar residues" evidence="1">
    <location>
        <begin position="446"/>
        <end position="458"/>
    </location>
</feature>
<name>A0ABY6LPM8_9ARAC</name>
<organism evidence="2 3">
    <name type="scientific">Cordylochernes scorpioides</name>
    <dbReference type="NCBI Taxonomy" id="51811"/>
    <lineage>
        <taxon>Eukaryota</taxon>
        <taxon>Metazoa</taxon>
        <taxon>Ecdysozoa</taxon>
        <taxon>Arthropoda</taxon>
        <taxon>Chelicerata</taxon>
        <taxon>Arachnida</taxon>
        <taxon>Pseudoscorpiones</taxon>
        <taxon>Cheliferoidea</taxon>
        <taxon>Chernetidae</taxon>
        <taxon>Cordylochernes</taxon>
    </lineage>
</organism>
<feature type="compositionally biased region" description="Polar residues" evidence="1">
    <location>
        <begin position="1280"/>
        <end position="1303"/>
    </location>
</feature>
<feature type="compositionally biased region" description="Basic and acidic residues" evidence="1">
    <location>
        <begin position="416"/>
        <end position="425"/>
    </location>
</feature>
<feature type="compositionally biased region" description="Low complexity" evidence="1">
    <location>
        <begin position="536"/>
        <end position="556"/>
    </location>
</feature>
<feature type="compositionally biased region" description="Low complexity" evidence="1">
    <location>
        <begin position="1256"/>
        <end position="1266"/>
    </location>
</feature>
<feature type="region of interest" description="Disordered" evidence="1">
    <location>
        <begin position="951"/>
        <end position="1163"/>
    </location>
</feature>
<feature type="compositionally biased region" description="Low complexity" evidence="1">
    <location>
        <begin position="641"/>
        <end position="650"/>
    </location>
</feature>
<feature type="compositionally biased region" description="Polar residues" evidence="1">
    <location>
        <begin position="1442"/>
        <end position="1465"/>
    </location>
</feature>
<proteinExistence type="predicted"/>
<feature type="region of interest" description="Disordered" evidence="1">
    <location>
        <begin position="506"/>
        <end position="566"/>
    </location>
</feature>
<dbReference type="EMBL" id="CP092885">
    <property type="protein sequence ID" value="UYV83171.1"/>
    <property type="molecule type" value="Genomic_DNA"/>
</dbReference>
<evidence type="ECO:0000313" key="2">
    <source>
        <dbReference type="EMBL" id="UYV83171.1"/>
    </source>
</evidence>
<feature type="compositionally biased region" description="Basic and acidic residues" evidence="1">
    <location>
        <begin position="803"/>
        <end position="812"/>
    </location>
</feature>
<feature type="region of interest" description="Disordered" evidence="1">
    <location>
        <begin position="1439"/>
        <end position="1478"/>
    </location>
</feature>
<protein>
    <submittedName>
        <fullName evidence="2">Uncharacterized protein</fullName>
    </submittedName>
</protein>
<feature type="region of interest" description="Disordered" evidence="1">
    <location>
        <begin position="299"/>
        <end position="493"/>
    </location>
</feature>
<feature type="region of interest" description="Disordered" evidence="1">
    <location>
        <begin position="1232"/>
        <end position="1267"/>
    </location>
</feature>
<feature type="compositionally biased region" description="Basic and acidic residues" evidence="1">
    <location>
        <begin position="1044"/>
        <end position="1056"/>
    </location>
</feature>